<evidence type="ECO:0000259" key="1">
    <source>
        <dbReference type="Pfam" id="PF12867"/>
    </source>
</evidence>
<name>A0ABR5N981_BRECH</name>
<dbReference type="Proteomes" id="UP000051063">
    <property type="component" value="Unassembled WGS sequence"/>
</dbReference>
<reference evidence="2 3" key="1">
    <citation type="submission" date="2015-09" db="EMBL/GenBank/DDBJ databases">
        <title>Genome sequencing project for genomic taxonomy and phylogenomics of Bacillus-like bacteria.</title>
        <authorList>
            <person name="Liu B."/>
            <person name="Wang J."/>
            <person name="Zhu Y."/>
            <person name="Liu G."/>
            <person name="Chen Q."/>
            <person name="Chen Z."/>
            <person name="Lan J."/>
            <person name="Che J."/>
            <person name="Ge C."/>
            <person name="Shi H."/>
            <person name="Pan Z."/>
            <person name="Liu X."/>
        </authorList>
    </citation>
    <scope>NUCLEOTIDE SEQUENCE [LARGE SCALE GENOMIC DNA]</scope>
    <source>
        <strain evidence="2 3">DSM 8552</strain>
    </source>
</reference>
<comment type="caution">
    <text evidence="2">The sequence shown here is derived from an EMBL/GenBank/DDBJ whole genome shotgun (WGS) entry which is preliminary data.</text>
</comment>
<organism evidence="2 3">
    <name type="scientific">Brevibacillus choshinensis</name>
    <dbReference type="NCBI Taxonomy" id="54911"/>
    <lineage>
        <taxon>Bacteria</taxon>
        <taxon>Bacillati</taxon>
        <taxon>Bacillota</taxon>
        <taxon>Bacilli</taxon>
        <taxon>Bacillales</taxon>
        <taxon>Paenibacillaceae</taxon>
        <taxon>Brevibacillus</taxon>
    </lineage>
</organism>
<dbReference type="Gene3D" id="1.20.120.450">
    <property type="entry name" value="dinb family like domain"/>
    <property type="match status" value="1"/>
</dbReference>
<dbReference type="EMBL" id="LJJB01000010">
    <property type="protein sequence ID" value="KQL47160.1"/>
    <property type="molecule type" value="Genomic_DNA"/>
</dbReference>
<proteinExistence type="predicted"/>
<dbReference type="SUPFAM" id="SSF109854">
    <property type="entry name" value="DinB/YfiT-like putative metalloenzymes"/>
    <property type="match status" value="1"/>
</dbReference>
<evidence type="ECO:0000313" key="3">
    <source>
        <dbReference type="Proteomes" id="UP000051063"/>
    </source>
</evidence>
<accession>A0ABR5N981</accession>
<keyword evidence="3" id="KW-1185">Reference proteome</keyword>
<protein>
    <recommendedName>
        <fullName evidence="1">DinB-like domain-containing protein</fullName>
    </recommendedName>
</protein>
<gene>
    <name evidence="2" type="ORF">AN963_10585</name>
</gene>
<evidence type="ECO:0000313" key="2">
    <source>
        <dbReference type="EMBL" id="KQL47160.1"/>
    </source>
</evidence>
<dbReference type="InterPro" id="IPR034660">
    <property type="entry name" value="DinB/YfiT-like"/>
</dbReference>
<sequence>MVKALIEEYGSGLERVREAIRALSEEEMHYKSGPNKWSIHEIIVHLADAELVGVHRMKRVLAENNPMLTAYDQDAWATSLGYSDQDAEYSLKLFGLMREMMLPVLQKVEGADWQRCGIHEEAGPLTLVQLLERYVNHVSDHLEQIQRVRAAYREQTVR</sequence>
<dbReference type="InterPro" id="IPR024775">
    <property type="entry name" value="DinB-like"/>
</dbReference>
<dbReference type="Pfam" id="PF12867">
    <property type="entry name" value="DinB_2"/>
    <property type="match status" value="1"/>
</dbReference>
<feature type="domain" description="DinB-like" evidence="1">
    <location>
        <begin position="14"/>
        <end position="145"/>
    </location>
</feature>